<accession>A0A2U8WS21</accession>
<sequence>MPGSSPAGPQAPGEAALSAARIDEILDARTRALASRGAAPEVRATRALLLCRAGAETVGIGLEEVAEVFPFRPCTPVPGAPAALVGLTGRGGLLVSVVDLAAALGAAAAPGAAPAEAAPGHVVTLRRDGPRIGLKVDRVLSVAEAEVEAGPDGLGRRAVAGYARAAPQSARQGSDQSSRRGSDRADAGFAVIDVAALLAPLLAGGRPNPA</sequence>
<dbReference type="SMART" id="SM00260">
    <property type="entry name" value="CheW"/>
    <property type="match status" value="1"/>
</dbReference>
<protein>
    <submittedName>
        <fullName evidence="3">Chemotaxis protein CheW</fullName>
    </submittedName>
</protein>
<dbReference type="OrthoDB" id="7999312at2"/>
<dbReference type="PROSITE" id="PS50851">
    <property type="entry name" value="CHEW"/>
    <property type="match status" value="1"/>
</dbReference>
<dbReference type="EMBL" id="CP029553">
    <property type="protein sequence ID" value="AWN48012.1"/>
    <property type="molecule type" value="Genomic_DNA"/>
</dbReference>
<dbReference type="InterPro" id="IPR002545">
    <property type="entry name" value="CheW-lke_dom"/>
</dbReference>
<reference evidence="3 4" key="1">
    <citation type="submission" date="2018-05" db="EMBL/GenBank/DDBJ databases">
        <title>Complete Genome Sequence of Methylobacterium sp. 17Sr1-28.</title>
        <authorList>
            <person name="Srinivasan S."/>
        </authorList>
    </citation>
    <scope>NUCLEOTIDE SEQUENCE [LARGE SCALE GENOMIC DNA]</scope>
    <source>
        <strain evidence="3 4">17Sr1-28</strain>
    </source>
</reference>
<feature type="domain" description="CheW-like" evidence="2">
    <location>
        <begin position="45"/>
        <end position="203"/>
    </location>
</feature>
<dbReference type="Pfam" id="PF01584">
    <property type="entry name" value="CheW"/>
    <property type="match status" value="1"/>
</dbReference>
<dbReference type="Proteomes" id="UP000245444">
    <property type="component" value="Chromosome"/>
</dbReference>
<evidence type="ECO:0000313" key="3">
    <source>
        <dbReference type="EMBL" id="AWN48012.1"/>
    </source>
</evidence>
<dbReference type="AlphaFoldDB" id="A0A2U8WS21"/>
<dbReference type="Gene3D" id="2.40.50.180">
    <property type="entry name" value="CheA-289, Domain 4"/>
    <property type="match status" value="1"/>
</dbReference>
<dbReference type="RefSeq" id="WP_109960329.1">
    <property type="nucleotide sequence ID" value="NZ_CP029553.1"/>
</dbReference>
<organism evidence="3 4">
    <name type="scientific">Methylobacterium terrae</name>
    <dbReference type="NCBI Taxonomy" id="2202827"/>
    <lineage>
        <taxon>Bacteria</taxon>
        <taxon>Pseudomonadati</taxon>
        <taxon>Pseudomonadota</taxon>
        <taxon>Alphaproteobacteria</taxon>
        <taxon>Hyphomicrobiales</taxon>
        <taxon>Methylobacteriaceae</taxon>
        <taxon>Methylobacterium</taxon>
    </lineage>
</organism>
<dbReference type="KEGG" id="mtea:DK419_18145"/>
<keyword evidence="4" id="KW-1185">Reference proteome</keyword>
<evidence type="ECO:0000259" key="2">
    <source>
        <dbReference type="PROSITE" id="PS50851"/>
    </source>
</evidence>
<evidence type="ECO:0000313" key="4">
    <source>
        <dbReference type="Proteomes" id="UP000245444"/>
    </source>
</evidence>
<dbReference type="GO" id="GO:0006935">
    <property type="term" value="P:chemotaxis"/>
    <property type="evidence" value="ECO:0007669"/>
    <property type="project" value="InterPro"/>
</dbReference>
<feature type="compositionally biased region" description="Low complexity" evidence="1">
    <location>
        <begin position="165"/>
        <end position="176"/>
    </location>
</feature>
<name>A0A2U8WS21_9HYPH</name>
<dbReference type="InterPro" id="IPR036061">
    <property type="entry name" value="CheW-like_dom_sf"/>
</dbReference>
<gene>
    <name evidence="3" type="ORF">DK419_18145</name>
</gene>
<dbReference type="SUPFAM" id="SSF50341">
    <property type="entry name" value="CheW-like"/>
    <property type="match status" value="1"/>
</dbReference>
<feature type="region of interest" description="Disordered" evidence="1">
    <location>
        <begin position="165"/>
        <end position="184"/>
    </location>
</feature>
<dbReference type="GO" id="GO:0007165">
    <property type="term" value="P:signal transduction"/>
    <property type="evidence" value="ECO:0007669"/>
    <property type="project" value="InterPro"/>
</dbReference>
<proteinExistence type="predicted"/>
<evidence type="ECO:0000256" key="1">
    <source>
        <dbReference type="SAM" id="MobiDB-lite"/>
    </source>
</evidence>